<dbReference type="InterPro" id="IPR044972">
    <property type="entry name" value="Mot1"/>
</dbReference>
<comment type="caution">
    <text evidence="1">The sequence shown here is derived from an EMBL/GenBank/DDBJ whole genome shotgun (WGS) entry which is preliminary data.</text>
</comment>
<dbReference type="EMBL" id="RXIC02000020">
    <property type="protein sequence ID" value="KAB1223504.1"/>
    <property type="molecule type" value="Genomic_DNA"/>
</dbReference>
<name>A0A6A1WE23_9ROSI</name>
<dbReference type="SUPFAM" id="SSF48371">
    <property type="entry name" value="ARM repeat"/>
    <property type="match status" value="1"/>
</dbReference>
<dbReference type="OrthoDB" id="1742590at2759"/>
<organism evidence="1 2">
    <name type="scientific">Morella rubra</name>
    <name type="common">Chinese bayberry</name>
    <dbReference type="NCBI Taxonomy" id="262757"/>
    <lineage>
        <taxon>Eukaryota</taxon>
        <taxon>Viridiplantae</taxon>
        <taxon>Streptophyta</taxon>
        <taxon>Embryophyta</taxon>
        <taxon>Tracheophyta</taxon>
        <taxon>Spermatophyta</taxon>
        <taxon>Magnoliopsida</taxon>
        <taxon>eudicotyledons</taxon>
        <taxon>Gunneridae</taxon>
        <taxon>Pentapetalae</taxon>
        <taxon>rosids</taxon>
        <taxon>fabids</taxon>
        <taxon>Fagales</taxon>
        <taxon>Myricaceae</taxon>
        <taxon>Morella</taxon>
    </lineage>
</organism>
<dbReference type="InterPro" id="IPR011989">
    <property type="entry name" value="ARM-like"/>
</dbReference>
<gene>
    <name evidence="1" type="ORF">CJ030_MR2G016872</name>
</gene>
<dbReference type="InterPro" id="IPR016024">
    <property type="entry name" value="ARM-type_fold"/>
</dbReference>
<sequence>MINNEVSILKLFYAETGLGLKMISKQHSFSSVECVTDVSQYLHSKNWDTRVAAAHAIGAIAQSVKHTSLAELFAWVEKKMSEAGISAVVEDVVTWPFFHSKIVGSSFRSFDINKVLEFGALLASGGQEYDTASDSLKSPRERLARQKQNLRRRLGLDVCEQFMDVSDMIRDEDLMMHRVNSVGNGIDQRVYTSPSVHNIQQLVANMVPSVISKRPSARERNLLKRKAKINSKDQTKCWSEDGDADMSYAQNMTTLKGQWPDSLNSEKAISDVSRGEDGLEQDVDGRWPFHGFFEQLLLEMFDPVWEVRHGSVMAMREVLAHQGASAGVFMPDLSLDGALFVEGEDSSASNTMKREREIDLNLQVQSDGAEPNRKRPKFEEMASPVMVSMISSSELGNFDSSVKVDHGWNLPSGQVNGQMDVTSVKVEPENFVDGGQYVCKEVADTADTKGLSEDQVSTGKADMLKNIPENCELMNWVKLARHSWLKNCEFLQECAIRLLCVLSLDRFGDYVSDQVVAPVRETCAQALGAVFKYMHPALVYETLNVLLKMQCRPEWEIRHGSLLGIKYLVAVRQEMLPDLLGSILTACKTGLEDPDDDVRAVAADALIPTAAAIVALEDHVLHPIVMLLWDILLDLDDLSPSTSRMVNDWEMDDCLAFYSLLYSKAGEGVVDMCNICEDAVDGSLKERNHRRGLYLVDPFDVDDAFFDNVFLCINILGKCNRPLSSPLHGIATCGEVKSTSSPYQVGQSLLPYYCSVMNLLAEIYSQEEMIPRMFGALTLGETQEFDLNEAGRGDDAGGIFSRENPYMLSTLAPRLWPFMRHSITSVRYSAIRTLERLLEAGSRRNVPDPTNTSFWPSFILGDTLRIVYQNLLLESNDEILRCSERVWRLLLQVFD</sequence>
<dbReference type="PANTHER" id="PTHR36498">
    <property type="entry name" value="TATA-BINDING PROTEIN-ASSOCIATED FACTOR 172"/>
    <property type="match status" value="1"/>
</dbReference>
<dbReference type="GO" id="GO:0016887">
    <property type="term" value="F:ATP hydrolysis activity"/>
    <property type="evidence" value="ECO:0007669"/>
    <property type="project" value="InterPro"/>
</dbReference>
<dbReference type="Gene3D" id="1.25.10.10">
    <property type="entry name" value="Leucine-rich Repeat Variant"/>
    <property type="match status" value="1"/>
</dbReference>
<keyword evidence="2" id="KW-1185">Reference proteome</keyword>
<accession>A0A6A1WE23</accession>
<dbReference type="PANTHER" id="PTHR36498:SF1">
    <property type="entry name" value="TATA-BINDING PROTEIN-ASSOCIATED FACTOR 172"/>
    <property type="match status" value="1"/>
</dbReference>
<proteinExistence type="predicted"/>
<dbReference type="Proteomes" id="UP000516437">
    <property type="component" value="Chromosome 2"/>
</dbReference>
<dbReference type="GO" id="GO:0003677">
    <property type="term" value="F:DNA binding"/>
    <property type="evidence" value="ECO:0007669"/>
    <property type="project" value="InterPro"/>
</dbReference>
<dbReference type="GO" id="GO:0017025">
    <property type="term" value="F:TBP-class protein binding"/>
    <property type="evidence" value="ECO:0007669"/>
    <property type="project" value="InterPro"/>
</dbReference>
<reference evidence="1 2" key="1">
    <citation type="journal article" date="2019" name="Plant Biotechnol. J.">
        <title>The red bayberry genome and genetic basis of sex determination.</title>
        <authorList>
            <person name="Jia H.M."/>
            <person name="Jia H.J."/>
            <person name="Cai Q.L."/>
            <person name="Wang Y."/>
            <person name="Zhao H.B."/>
            <person name="Yang W.F."/>
            <person name="Wang G.Y."/>
            <person name="Li Y.H."/>
            <person name="Zhan D.L."/>
            <person name="Shen Y.T."/>
            <person name="Niu Q.F."/>
            <person name="Chang L."/>
            <person name="Qiu J."/>
            <person name="Zhao L."/>
            <person name="Xie H.B."/>
            <person name="Fu W.Y."/>
            <person name="Jin J."/>
            <person name="Li X.W."/>
            <person name="Jiao Y."/>
            <person name="Zhou C.C."/>
            <person name="Tu T."/>
            <person name="Chai C.Y."/>
            <person name="Gao J.L."/>
            <person name="Fan L.J."/>
            <person name="van de Weg E."/>
            <person name="Wang J.Y."/>
            <person name="Gao Z.S."/>
        </authorList>
    </citation>
    <scope>NUCLEOTIDE SEQUENCE [LARGE SCALE GENOMIC DNA]</scope>
    <source>
        <tissue evidence="1">Leaves</tissue>
    </source>
</reference>
<evidence type="ECO:0000313" key="1">
    <source>
        <dbReference type="EMBL" id="KAB1223504.1"/>
    </source>
</evidence>
<dbReference type="AlphaFoldDB" id="A0A6A1WE23"/>
<protein>
    <submittedName>
        <fullName evidence="1">TATA-binding protein-associated factor BTAF1</fullName>
    </submittedName>
</protein>
<evidence type="ECO:0000313" key="2">
    <source>
        <dbReference type="Proteomes" id="UP000516437"/>
    </source>
</evidence>